<name>A0ACB8HJ81_9BRYO</name>
<evidence type="ECO:0000313" key="1">
    <source>
        <dbReference type="EMBL" id="KAH9556273.1"/>
    </source>
</evidence>
<accession>A0ACB8HJ81</accession>
<evidence type="ECO:0000313" key="2">
    <source>
        <dbReference type="Proteomes" id="UP000828922"/>
    </source>
</evidence>
<sequence length="247" mass="28966">MVHENFEHCKEGKSVNLRIMLPNMSFNMMMHLVFNKKYFNTKQSSIKKCEVFNDFLIEELHLQGLFNISDNVSFLKPFDLRCFLPRGKNILMKMDQFFDKILHDHQIDQKENVESKDFVDMLLSSSQVNNYNYTLDDNRIKGIINDMLTRGTNTLSTTIEWAIAKLVRNPKIMKRIQDELDHVMGHDCIVDEDDIPQLKYLQAVVKKTFRLHVTIPLITHECMTNCKVGGYDILARTPIIVNLWTIH</sequence>
<dbReference type="EMBL" id="CM038913">
    <property type="protein sequence ID" value="KAH9556273.1"/>
    <property type="molecule type" value="Genomic_DNA"/>
</dbReference>
<protein>
    <submittedName>
        <fullName evidence="1">Uncharacterized protein</fullName>
    </submittedName>
</protein>
<keyword evidence="2" id="KW-1185">Reference proteome</keyword>
<gene>
    <name evidence="1" type="ORF">CY35_07G018000</name>
</gene>
<proteinExistence type="predicted"/>
<organism evidence="1 2">
    <name type="scientific">Sphagnum magellanicum</name>
    <dbReference type="NCBI Taxonomy" id="128215"/>
    <lineage>
        <taxon>Eukaryota</taxon>
        <taxon>Viridiplantae</taxon>
        <taxon>Streptophyta</taxon>
        <taxon>Embryophyta</taxon>
        <taxon>Bryophyta</taxon>
        <taxon>Sphagnophytina</taxon>
        <taxon>Sphagnopsida</taxon>
        <taxon>Sphagnales</taxon>
        <taxon>Sphagnaceae</taxon>
        <taxon>Sphagnum</taxon>
    </lineage>
</organism>
<comment type="caution">
    <text evidence="1">The sequence shown here is derived from an EMBL/GenBank/DDBJ whole genome shotgun (WGS) entry which is preliminary data.</text>
</comment>
<dbReference type="Proteomes" id="UP000828922">
    <property type="component" value="Linkage Group LG07"/>
</dbReference>
<reference evidence="2" key="1">
    <citation type="journal article" date="2022" name="New Phytol.">
        <title>Phylogenomic structure and speciation in an emerging model: the Sphagnum magellanicum complex (Bryophyta).</title>
        <authorList>
            <person name="Shaw A.J."/>
            <person name="Piatkowski B."/>
            <person name="Duffy A.M."/>
            <person name="Aguero B."/>
            <person name="Imwattana K."/>
            <person name="Nieto-Lugilde M."/>
            <person name="Healey A."/>
            <person name="Weston D.J."/>
            <person name="Patel M.N."/>
            <person name="Schmutz J."/>
            <person name="Grimwood J."/>
            <person name="Yavitt J.B."/>
            <person name="Hassel K."/>
            <person name="Stenoien H.K."/>
            <person name="Flatberg K.I."/>
            <person name="Bickford C.P."/>
            <person name="Hicks K.A."/>
        </authorList>
    </citation>
    <scope>NUCLEOTIDE SEQUENCE [LARGE SCALE GENOMIC DNA]</scope>
</reference>